<feature type="region of interest" description="Disordered" evidence="1">
    <location>
        <begin position="1"/>
        <end position="170"/>
    </location>
</feature>
<organism evidence="3 4">
    <name type="scientific">Colletotrichum asianum</name>
    <dbReference type="NCBI Taxonomy" id="702518"/>
    <lineage>
        <taxon>Eukaryota</taxon>
        <taxon>Fungi</taxon>
        <taxon>Dikarya</taxon>
        <taxon>Ascomycota</taxon>
        <taxon>Pezizomycotina</taxon>
        <taxon>Sordariomycetes</taxon>
        <taxon>Hypocreomycetidae</taxon>
        <taxon>Glomerellales</taxon>
        <taxon>Glomerellaceae</taxon>
        <taxon>Colletotrichum</taxon>
        <taxon>Colletotrichum gloeosporioides species complex</taxon>
    </lineage>
</organism>
<dbReference type="AlphaFoldDB" id="A0A8H3W0X3"/>
<dbReference type="Proteomes" id="UP000434172">
    <property type="component" value="Unassembled WGS sequence"/>
</dbReference>
<dbReference type="InterPro" id="IPR046797">
    <property type="entry name" value="PDDEXK_12"/>
</dbReference>
<evidence type="ECO:0000313" key="3">
    <source>
        <dbReference type="EMBL" id="KAF0317121.1"/>
    </source>
</evidence>
<evidence type="ECO:0000313" key="4">
    <source>
        <dbReference type="Proteomes" id="UP000434172"/>
    </source>
</evidence>
<dbReference type="Pfam" id="PF20516">
    <property type="entry name" value="PDDEXK_12"/>
    <property type="match status" value="1"/>
</dbReference>
<sequence>MREPSRILSWLAAIPAQPQNPTSEQQLTPPTRKRKACTAELDQHLGFSRPISPPCSDTSRPARPPVIAMDDSEASPARQLSTPQRPDRSEKRRHTGDAADDHGEVDVDTTPRQPVFQVPYLPPFPSSIASPQVSPTQSTAESQSGHSEASSKQSSAKRRRQSGSPRKQKMILEFEGTVVDANIDGEETPPEALNRLIGDMRRLADGQGFIHESEEPAILEAKQSRPNMFQWAKDAVFARSRPSPARDTLAQGDTGVRPASNPELSTTVDDATERRALGPTPGLHEALRLWHAAQRAEKGYGEDQWNCAVHYPMLELALGHDKAVGYCSCTSAPLTKEYAPKTTASLPRDRRVDFCIHIEPDTPQHVIPTVLRSPSQSINHTEYAALLHKPIGIAIETKLTGADWETARTQVGIWLAAQWNRLDDLVWSRGIGVEHTSPAVAAGLVFLPAVIIQGHAWSFVAFTRDRDGVARLWCQLPFALTRSVKGVYQAVAGLQLLSRWLREEYWPWFRQIILGL</sequence>
<feature type="compositionally biased region" description="Basic and acidic residues" evidence="1">
    <location>
        <begin position="85"/>
        <end position="105"/>
    </location>
</feature>
<comment type="caution">
    <text evidence="3">The sequence shown here is derived from an EMBL/GenBank/DDBJ whole genome shotgun (WGS) entry which is preliminary data.</text>
</comment>
<accession>A0A8H3W0X3</accession>
<evidence type="ECO:0000259" key="2">
    <source>
        <dbReference type="Pfam" id="PF20516"/>
    </source>
</evidence>
<feature type="compositionally biased region" description="Polar residues" evidence="1">
    <location>
        <begin position="127"/>
        <end position="139"/>
    </location>
</feature>
<dbReference type="OrthoDB" id="4161186at2759"/>
<feature type="domain" description="PD-(D/E)XK nuclease-like" evidence="2">
    <location>
        <begin position="268"/>
        <end position="506"/>
    </location>
</feature>
<proteinExistence type="predicted"/>
<protein>
    <recommendedName>
        <fullName evidence="2">PD-(D/E)XK nuclease-like domain-containing protein</fullName>
    </recommendedName>
</protein>
<keyword evidence="4" id="KW-1185">Reference proteome</keyword>
<gene>
    <name evidence="3" type="ORF">GQ607_015638</name>
</gene>
<feature type="region of interest" description="Disordered" evidence="1">
    <location>
        <begin position="240"/>
        <end position="265"/>
    </location>
</feature>
<feature type="compositionally biased region" description="Low complexity" evidence="1">
    <location>
        <begin position="140"/>
        <end position="154"/>
    </location>
</feature>
<reference evidence="3 4" key="1">
    <citation type="submission" date="2019-12" db="EMBL/GenBank/DDBJ databases">
        <title>A genome sequence resource for the geographically widespread anthracnose pathogen Colletotrichum asianum.</title>
        <authorList>
            <person name="Meng Y."/>
        </authorList>
    </citation>
    <scope>NUCLEOTIDE SEQUENCE [LARGE SCALE GENOMIC DNA]</scope>
    <source>
        <strain evidence="3 4">ICMP 18580</strain>
    </source>
</reference>
<feature type="compositionally biased region" description="Polar residues" evidence="1">
    <location>
        <begin position="17"/>
        <end position="29"/>
    </location>
</feature>
<evidence type="ECO:0000256" key="1">
    <source>
        <dbReference type="SAM" id="MobiDB-lite"/>
    </source>
</evidence>
<feature type="compositionally biased region" description="Basic residues" evidence="1">
    <location>
        <begin position="155"/>
        <end position="169"/>
    </location>
</feature>
<dbReference type="EMBL" id="WOWK01000137">
    <property type="protein sequence ID" value="KAF0317121.1"/>
    <property type="molecule type" value="Genomic_DNA"/>
</dbReference>
<name>A0A8H3W0X3_9PEZI</name>